<dbReference type="Pfam" id="PF10159">
    <property type="entry name" value="MMtag"/>
    <property type="match status" value="1"/>
</dbReference>
<accession>S6B622</accession>
<dbReference type="VEuPathDB" id="PiroplasmaDB:BBOV_III003660"/>
<dbReference type="InterPro" id="IPR019315">
    <property type="entry name" value="MMTA2_N"/>
</dbReference>
<feature type="region of interest" description="Disordered" evidence="1">
    <location>
        <begin position="112"/>
        <end position="196"/>
    </location>
</feature>
<evidence type="ECO:0000313" key="3">
    <source>
        <dbReference type="EMBL" id="BAN64471.1"/>
    </source>
</evidence>
<dbReference type="PANTHER" id="PTHR14580:SF0">
    <property type="entry name" value="MULTIPLE MYELOMA TUMOR-ASSOCIATED PROTEIN 2"/>
    <property type="match status" value="1"/>
</dbReference>
<dbReference type="AlphaFoldDB" id="S6B622"/>
<proteinExistence type="evidence at transcript level"/>
<protein>
    <recommendedName>
        <fullName evidence="2">Multiple myeloma tumor-associated protein 2-like N-terminal domain-containing protein</fullName>
    </recommendedName>
</protein>
<dbReference type="EMBL" id="AK440677">
    <property type="protein sequence ID" value="BAN64471.1"/>
    <property type="molecule type" value="mRNA"/>
</dbReference>
<evidence type="ECO:0000259" key="2">
    <source>
        <dbReference type="Pfam" id="PF10159"/>
    </source>
</evidence>
<feature type="domain" description="Multiple myeloma tumor-associated protein 2-like N-terminal" evidence="2">
    <location>
        <begin position="11"/>
        <end position="89"/>
    </location>
</feature>
<feature type="compositionally biased region" description="Basic residues" evidence="1">
    <location>
        <begin position="172"/>
        <end position="196"/>
    </location>
</feature>
<organism evidence="3">
    <name type="scientific">Babesia bovis</name>
    <dbReference type="NCBI Taxonomy" id="5865"/>
    <lineage>
        <taxon>Eukaryota</taxon>
        <taxon>Sar</taxon>
        <taxon>Alveolata</taxon>
        <taxon>Apicomplexa</taxon>
        <taxon>Aconoidasida</taxon>
        <taxon>Piroplasmida</taxon>
        <taxon>Babesiidae</taxon>
        <taxon>Babesia</taxon>
    </lineage>
</organism>
<feature type="compositionally biased region" description="Basic and acidic residues" evidence="1">
    <location>
        <begin position="147"/>
        <end position="171"/>
    </location>
</feature>
<sequence>MDIRLSPPREGTRGGREQFKWEDIKNCDNKEREHYLGHSVKIGTVKYKNHFYKHDWYLKNDNKATEGDPNEELQLIKLYEDELMLEMLGSKPKRLMLLKSRPTDVESLRKLVGDGEKPNLPSDGVRLEDTKLKQSNRHTSDCSQRMDAGKTVKKYRYDYRSRSRSRSYERRTYHRSSRSRPTSRHSGRRSRRSYSR</sequence>
<name>S6B622_BABBO</name>
<reference evidence="3" key="1">
    <citation type="journal article" date="2014" name="BMC Genomics">
        <title>The Babesia bovis gene and promoter model: an update from full-length EST analysis.</title>
        <authorList>
            <person name="Yamagishi J."/>
            <person name="Wakaguri H."/>
            <person name="Yokoyama N."/>
            <person name="Yamashita R."/>
            <person name="Suzuki Y."/>
            <person name="Xuan X."/>
            <person name="Igarashi I."/>
        </authorList>
    </citation>
    <scope>NUCLEOTIDE SEQUENCE</scope>
    <source>
        <strain evidence="3">Texas</strain>
    </source>
</reference>
<dbReference type="InterPro" id="IPR039207">
    <property type="entry name" value="MMTAG2-like"/>
</dbReference>
<dbReference type="PANTHER" id="PTHR14580">
    <property type="entry name" value="MULTIPLE MYELOMA TUMOR-ASSOCIATED PROTEIN 2 FAMILY MEMBER"/>
    <property type="match status" value="1"/>
</dbReference>
<gene>
    <name evidence="3" type="primary">BBOV_III003660</name>
</gene>
<evidence type="ECO:0000256" key="1">
    <source>
        <dbReference type="SAM" id="MobiDB-lite"/>
    </source>
</evidence>